<dbReference type="Proteomes" id="UP000245884">
    <property type="component" value="Unassembled WGS sequence"/>
</dbReference>
<dbReference type="EMBL" id="KZ819663">
    <property type="protein sequence ID" value="PWN29410.1"/>
    <property type="molecule type" value="Genomic_DNA"/>
</dbReference>
<evidence type="ECO:0000313" key="3">
    <source>
        <dbReference type="Proteomes" id="UP000245884"/>
    </source>
</evidence>
<evidence type="ECO:0000256" key="1">
    <source>
        <dbReference type="SAM" id="MobiDB-lite"/>
    </source>
</evidence>
<accession>A0A316UVU5</accession>
<dbReference type="GeneID" id="37025030"/>
<organism evidence="2 3">
    <name type="scientific">Jaminaea rosea</name>
    <dbReference type="NCBI Taxonomy" id="1569628"/>
    <lineage>
        <taxon>Eukaryota</taxon>
        <taxon>Fungi</taxon>
        <taxon>Dikarya</taxon>
        <taxon>Basidiomycota</taxon>
        <taxon>Ustilaginomycotina</taxon>
        <taxon>Exobasidiomycetes</taxon>
        <taxon>Microstromatales</taxon>
        <taxon>Microstromatales incertae sedis</taxon>
        <taxon>Jaminaea</taxon>
    </lineage>
</organism>
<dbReference type="RefSeq" id="XP_025364022.1">
    <property type="nucleotide sequence ID" value="XM_025503207.1"/>
</dbReference>
<evidence type="ECO:0000313" key="2">
    <source>
        <dbReference type="EMBL" id="PWN29410.1"/>
    </source>
</evidence>
<keyword evidence="3" id="KW-1185">Reference proteome</keyword>
<sequence length="189" mass="19742">MGLAQAGRAGSDDEPGTELISRRAYRELSTALTSLCFEITSWLPHGSASLLAPTVLGLPICGPAVPLLIAHLPCLAECVAHISNFGHSCGTSCGGGSLSSVRLDGACRSGHVDGLVLDLGGGHGRWGGRSSQRRTGPEGANGRGAEGGLNRAREEHRDLVVVVGGVVCWWYGKKVERGPETLFDIFEAR</sequence>
<dbReference type="AlphaFoldDB" id="A0A316UVU5"/>
<reference evidence="2 3" key="1">
    <citation type="journal article" date="2018" name="Mol. Biol. Evol.">
        <title>Broad Genomic Sampling Reveals a Smut Pathogenic Ancestry of the Fungal Clade Ustilaginomycotina.</title>
        <authorList>
            <person name="Kijpornyongpan T."/>
            <person name="Mondo S.J."/>
            <person name="Barry K."/>
            <person name="Sandor L."/>
            <person name="Lee J."/>
            <person name="Lipzen A."/>
            <person name="Pangilinan J."/>
            <person name="LaButti K."/>
            <person name="Hainaut M."/>
            <person name="Henrissat B."/>
            <person name="Grigoriev I.V."/>
            <person name="Spatafora J.W."/>
            <person name="Aime M.C."/>
        </authorList>
    </citation>
    <scope>NUCLEOTIDE SEQUENCE [LARGE SCALE GENOMIC DNA]</scope>
    <source>
        <strain evidence="2 3">MCA 5214</strain>
    </source>
</reference>
<protein>
    <submittedName>
        <fullName evidence="2">Uncharacterized protein</fullName>
    </submittedName>
</protein>
<gene>
    <name evidence="2" type="ORF">BDZ90DRAFT_108176</name>
</gene>
<feature type="region of interest" description="Disordered" evidence="1">
    <location>
        <begin position="123"/>
        <end position="149"/>
    </location>
</feature>
<name>A0A316UVU5_9BASI</name>
<proteinExistence type="predicted"/>